<keyword evidence="2" id="KW-0812">Transmembrane</keyword>
<feature type="transmembrane region" description="Helical" evidence="2">
    <location>
        <begin position="56"/>
        <end position="77"/>
    </location>
</feature>
<evidence type="ECO:0000313" key="4">
    <source>
        <dbReference type="Proteomes" id="UP000614996"/>
    </source>
</evidence>
<keyword evidence="2" id="KW-0472">Membrane</keyword>
<gene>
    <name evidence="3" type="ORF">NUM_55690</name>
</gene>
<keyword evidence="4" id="KW-1185">Reference proteome</keyword>
<keyword evidence="2" id="KW-1133">Transmembrane helix</keyword>
<dbReference type="EMBL" id="BOPO01000116">
    <property type="protein sequence ID" value="GIL30315.1"/>
    <property type="molecule type" value="Genomic_DNA"/>
</dbReference>
<protein>
    <submittedName>
        <fullName evidence="3">Uncharacterized protein</fullName>
    </submittedName>
</protein>
<sequence>MTTGERSVPSAEDAGPEGEGFESEQRSIAALALGAGLTGPEYVAMRGLGRPWFRTALRNAFLVCLVSMAANVASGLFNGSLAAIGLALAAVVVAAGALVASLSLRRRLRRMRPESVRANGKPWAGSRRWREFVGAMTAALADAHRIAVAAGRGERPIGWLRRFVAIAAGEFDVEKIAATRTEWAPSSGRSSVTPG</sequence>
<reference evidence="4" key="1">
    <citation type="journal article" date="2021" name="Int. J. Syst. Evol. Microbiol.">
        <title>Actinocatenispora comari sp. nov., an endophytic actinomycete isolated from aerial parts of Comarum salesowianum.</title>
        <authorList>
            <person name="Oyunbileg N."/>
            <person name="Iizaka Y."/>
            <person name="Hamada M."/>
            <person name="Davaapurev B.O."/>
            <person name="Fukumoto A."/>
            <person name="Tsetseg B."/>
            <person name="Kato F."/>
            <person name="Tamura T."/>
            <person name="Batkhuu J."/>
            <person name="Anzai Y."/>
        </authorList>
    </citation>
    <scope>NUCLEOTIDE SEQUENCE [LARGE SCALE GENOMIC DNA]</scope>
    <source>
        <strain evidence="4">NUM-2625</strain>
    </source>
</reference>
<evidence type="ECO:0000313" key="3">
    <source>
        <dbReference type="EMBL" id="GIL30315.1"/>
    </source>
</evidence>
<dbReference type="AlphaFoldDB" id="A0A8J4AGP3"/>
<name>A0A8J4AGP3_9ACTN</name>
<dbReference type="RefSeq" id="WP_207127969.1">
    <property type="nucleotide sequence ID" value="NZ_BOPO01000116.1"/>
</dbReference>
<accession>A0A8J4AGP3</accession>
<comment type="caution">
    <text evidence="3">The sequence shown here is derived from an EMBL/GenBank/DDBJ whole genome shotgun (WGS) entry which is preliminary data.</text>
</comment>
<evidence type="ECO:0000256" key="2">
    <source>
        <dbReference type="SAM" id="Phobius"/>
    </source>
</evidence>
<dbReference type="Proteomes" id="UP000614996">
    <property type="component" value="Unassembled WGS sequence"/>
</dbReference>
<feature type="transmembrane region" description="Helical" evidence="2">
    <location>
        <begin position="83"/>
        <end position="104"/>
    </location>
</feature>
<organism evidence="3 4">
    <name type="scientific">Actinocatenispora comari</name>
    <dbReference type="NCBI Taxonomy" id="2807577"/>
    <lineage>
        <taxon>Bacteria</taxon>
        <taxon>Bacillati</taxon>
        <taxon>Actinomycetota</taxon>
        <taxon>Actinomycetes</taxon>
        <taxon>Micromonosporales</taxon>
        <taxon>Micromonosporaceae</taxon>
        <taxon>Actinocatenispora</taxon>
    </lineage>
</organism>
<evidence type="ECO:0000256" key="1">
    <source>
        <dbReference type="SAM" id="MobiDB-lite"/>
    </source>
</evidence>
<proteinExistence type="predicted"/>
<feature type="region of interest" description="Disordered" evidence="1">
    <location>
        <begin position="1"/>
        <end position="20"/>
    </location>
</feature>